<gene>
    <name evidence="1" type="ORF">K7X08_029048</name>
</gene>
<sequence length="66" mass="7776">MQINCPPLILHSQSHNSNKENKLLLHETCDLLSIDCISHKSEPRVYRKQPLYPVKVEVRKLLHGWF</sequence>
<accession>A0A9Q1L3T2</accession>
<evidence type="ECO:0000313" key="2">
    <source>
        <dbReference type="Proteomes" id="UP001152561"/>
    </source>
</evidence>
<dbReference type="EMBL" id="JAJAGQ010000024">
    <property type="protein sequence ID" value="KAJ8526571.1"/>
    <property type="molecule type" value="Genomic_DNA"/>
</dbReference>
<name>A0A9Q1L3T2_9SOLA</name>
<protein>
    <submittedName>
        <fullName evidence="1">Uncharacterized protein</fullName>
    </submittedName>
</protein>
<proteinExistence type="predicted"/>
<comment type="caution">
    <text evidence="1">The sequence shown here is derived from an EMBL/GenBank/DDBJ whole genome shotgun (WGS) entry which is preliminary data.</text>
</comment>
<dbReference type="AlphaFoldDB" id="A0A9Q1L3T2"/>
<organism evidence="1 2">
    <name type="scientific">Anisodus acutangulus</name>
    <dbReference type="NCBI Taxonomy" id="402998"/>
    <lineage>
        <taxon>Eukaryota</taxon>
        <taxon>Viridiplantae</taxon>
        <taxon>Streptophyta</taxon>
        <taxon>Embryophyta</taxon>
        <taxon>Tracheophyta</taxon>
        <taxon>Spermatophyta</taxon>
        <taxon>Magnoliopsida</taxon>
        <taxon>eudicotyledons</taxon>
        <taxon>Gunneridae</taxon>
        <taxon>Pentapetalae</taxon>
        <taxon>asterids</taxon>
        <taxon>lamiids</taxon>
        <taxon>Solanales</taxon>
        <taxon>Solanaceae</taxon>
        <taxon>Solanoideae</taxon>
        <taxon>Hyoscyameae</taxon>
        <taxon>Anisodus</taxon>
    </lineage>
</organism>
<keyword evidence="2" id="KW-1185">Reference proteome</keyword>
<evidence type="ECO:0000313" key="1">
    <source>
        <dbReference type="EMBL" id="KAJ8526571.1"/>
    </source>
</evidence>
<reference evidence="2" key="1">
    <citation type="journal article" date="2023" name="Proc. Natl. Acad. Sci. U.S.A.">
        <title>Genomic and structural basis for evolution of tropane alkaloid biosynthesis.</title>
        <authorList>
            <person name="Wanga Y.-J."/>
            <person name="Taina T."/>
            <person name="Yua J.-Y."/>
            <person name="Lia J."/>
            <person name="Xua B."/>
            <person name="Chenc J."/>
            <person name="D'Auriad J.C."/>
            <person name="Huanga J.-P."/>
            <person name="Huanga S.-X."/>
        </authorList>
    </citation>
    <scope>NUCLEOTIDE SEQUENCE [LARGE SCALE GENOMIC DNA]</scope>
    <source>
        <strain evidence="2">cv. KIB-2019</strain>
    </source>
</reference>
<dbReference type="Proteomes" id="UP001152561">
    <property type="component" value="Unassembled WGS sequence"/>
</dbReference>